<proteinExistence type="predicted"/>
<evidence type="ECO:0000313" key="2">
    <source>
        <dbReference type="Proteomes" id="UP000008237"/>
    </source>
</evidence>
<accession>E2B4V7</accession>
<evidence type="ECO:0000313" key="1">
    <source>
        <dbReference type="EMBL" id="EFN89273.1"/>
    </source>
</evidence>
<dbReference type="Proteomes" id="UP000008237">
    <property type="component" value="Unassembled WGS sequence"/>
</dbReference>
<organism evidence="2">
    <name type="scientific">Harpegnathos saltator</name>
    <name type="common">Jerdon's jumping ant</name>
    <dbReference type="NCBI Taxonomy" id="610380"/>
    <lineage>
        <taxon>Eukaryota</taxon>
        <taxon>Metazoa</taxon>
        <taxon>Ecdysozoa</taxon>
        <taxon>Arthropoda</taxon>
        <taxon>Hexapoda</taxon>
        <taxon>Insecta</taxon>
        <taxon>Pterygota</taxon>
        <taxon>Neoptera</taxon>
        <taxon>Endopterygota</taxon>
        <taxon>Hymenoptera</taxon>
        <taxon>Apocrita</taxon>
        <taxon>Aculeata</taxon>
        <taxon>Formicoidea</taxon>
        <taxon>Formicidae</taxon>
        <taxon>Ponerinae</taxon>
        <taxon>Ponerini</taxon>
        <taxon>Harpegnathos</taxon>
    </lineage>
</organism>
<protein>
    <submittedName>
        <fullName evidence="1">Uncharacterized protein</fullName>
    </submittedName>
</protein>
<gene>
    <name evidence="1" type="ORF">EAI_01099</name>
</gene>
<keyword evidence="2" id="KW-1185">Reference proteome</keyword>
<dbReference type="AlphaFoldDB" id="E2B4V7"/>
<dbReference type="InParanoid" id="E2B4V7"/>
<sequence>MEAGKVDRKKKKGKVILFLDSRNLHGSYPTLSCCYRLPDSTNS</sequence>
<dbReference type="EMBL" id="GL445648">
    <property type="protein sequence ID" value="EFN89273.1"/>
    <property type="molecule type" value="Genomic_DNA"/>
</dbReference>
<reference evidence="1 2" key="1">
    <citation type="journal article" date="2010" name="Science">
        <title>Genomic comparison of the ants Camponotus floridanus and Harpegnathos saltator.</title>
        <authorList>
            <person name="Bonasio R."/>
            <person name="Zhang G."/>
            <person name="Ye C."/>
            <person name="Mutti N.S."/>
            <person name="Fang X."/>
            <person name="Qin N."/>
            <person name="Donahue G."/>
            <person name="Yang P."/>
            <person name="Li Q."/>
            <person name="Li C."/>
            <person name="Zhang P."/>
            <person name="Huang Z."/>
            <person name="Berger S.L."/>
            <person name="Reinberg D."/>
            <person name="Wang J."/>
            <person name="Liebig J."/>
        </authorList>
    </citation>
    <scope>NUCLEOTIDE SEQUENCE [LARGE SCALE GENOMIC DNA]</scope>
    <source>
        <strain evidence="1 2">R22 G/1</strain>
    </source>
</reference>
<name>E2B4V7_HARSA</name>